<sequence>MNLTSKEYYDLLLMRLKYIRSHLDYTQPQIANRLGVSLRHYQRIESGGTQLTVQELLKLSEILGVKVRDLLTDAPMQKCETFALMPFDDMMNIPLIKDSGSSGLFASQLLKNYAAEDHDHEILAWKDFMDAELCLFFSNPYSSYMNRKLQELGGRLSNKKATATGVINKLNYLLMWETIVFDEPGCFTYDIEMNTPLGKLSVTSYNFVIPKVHGSAPYVLGAMEPKLETTVQAH</sequence>
<evidence type="ECO:0000259" key="1">
    <source>
        <dbReference type="PROSITE" id="PS50943"/>
    </source>
</evidence>
<dbReference type="Proteomes" id="UP000192907">
    <property type="component" value="Unassembled WGS sequence"/>
</dbReference>
<accession>A0A1Y6CF93</accession>
<name>A0A1Y6CF93_9BACT</name>
<dbReference type="EMBL" id="FWZT01000016">
    <property type="protein sequence ID" value="SMF52549.1"/>
    <property type="molecule type" value="Genomic_DNA"/>
</dbReference>
<dbReference type="GO" id="GO:0003677">
    <property type="term" value="F:DNA binding"/>
    <property type="evidence" value="ECO:0007669"/>
    <property type="project" value="InterPro"/>
</dbReference>
<dbReference type="Gene3D" id="1.10.260.40">
    <property type="entry name" value="lambda repressor-like DNA-binding domains"/>
    <property type="match status" value="1"/>
</dbReference>
<reference evidence="3" key="1">
    <citation type="submission" date="2017-04" db="EMBL/GenBank/DDBJ databases">
        <authorList>
            <person name="Varghese N."/>
            <person name="Submissions S."/>
        </authorList>
    </citation>
    <scope>NUCLEOTIDE SEQUENCE [LARGE SCALE GENOMIC DNA]</scope>
    <source>
        <strain evidence="3">RKEM611</strain>
    </source>
</reference>
<dbReference type="CDD" id="cd00093">
    <property type="entry name" value="HTH_XRE"/>
    <property type="match status" value="1"/>
</dbReference>
<feature type="domain" description="HTH cro/C1-type" evidence="1">
    <location>
        <begin position="16"/>
        <end position="70"/>
    </location>
</feature>
<dbReference type="Pfam" id="PF01381">
    <property type="entry name" value="HTH_3"/>
    <property type="match status" value="1"/>
</dbReference>
<gene>
    <name evidence="2" type="ORF">SAMN06296036_11662</name>
</gene>
<evidence type="ECO:0000313" key="2">
    <source>
        <dbReference type="EMBL" id="SMF52549.1"/>
    </source>
</evidence>
<dbReference type="SMART" id="SM00530">
    <property type="entry name" value="HTH_XRE"/>
    <property type="match status" value="1"/>
</dbReference>
<dbReference type="PROSITE" id="PS50943">
    <property type="entry name" value="HTH_CROC1"/>
    <property type="match status" value="1"/>
</dbReference>
<evidence type="ECO:0000313" key="3">
    <source>
        <dbReference type="Proteomes" id="UP000192907"/>
    </source>
</evidence>
<dbReference type="AlphaFoldDB" id="A0A1Y6CF93"/>
<dbReference type="InterPro" id="IPR001387">
    <property type="entry name" value="Cro/C1-type_HTH"/>
</dbReference>
<dbReference type="InterPro" id="IPR010982">
    <property type="entry name" value="Lambda_DNA-bd_dom_sf"/>
</dbReference>
<dbReference type="RefSeq" id="WP_200820749.1">
    <property type="nucleotide sequence ID" value="NZ_FWZT01000016.1"/>
</dbReference>
<protein>
    <submittedName>
        <fullName evidence="2">Helix-turn-helix</fullName>
    </submittedName>
</protein>
<dbReference type="SUPFAM" id="SSF47413">
    <property type="entry name" value="lambda repressor-like DNA-binding domains"/>
    <property type="match status" value="1"/>
</dbReference>
<organism evidence="2 3">
    <name type="scientific">Pseudobacteriovorax antillogorgiicola</name>
    <dbReference type="NCBI Taxonomy" id="1513793"/>
    <lineage>
        <taxon>Bacteria</taxon>
        <taxon>Pseudomonadati</taxon>
        <taxon>Bdellovibrionota</taxon>
        <taxon>Oligoflexia</taxon>
        <taxon>Oligoflexales</taxon>
        <taxon>Pseudobacteriovoracaceae</taxon>
        <taxon>Pseudobacteriovorax</taxon>
    </lineage>
</organism>
<proteinExistence type="predicted"/>
<dbReference type="STRING" id="1513793.SAMN06296036_11662"/>
<keyword evidence="3" id="KW-1185">Reference proteome</keyword>